<accession>A0ACB7ZFB0</accession>
<dbReference type="EMBL" id="CM037162">
    <property type="protein sequence ID" value="KAH7864545.1"/>
    <property type="molecule type" value="Genomic_DNA"/>
</dbReference>
<keyword evidence="2" id="KW-1185">Reference proteome</keyword>
<comment type="caution">
    <text evidence="1">The sequence shown here is derived from an EMBL/GenBank/DDBJ whole genome shotgun (WGS) entry which is preliminary data.</text>
</comment>
<organism evidence="1 2">
    <name type="scientific">Vaccinium darrowii</name>
    <dbReference type="NCBI Taxonomy" id="229202"/>
    <lineage>
        <taxon>Eukaryota</taxon>
        <taxon>Viridiplantae</taxon>
        <taxon>Streptophyta</taxon>
        <taxon>Embryophyta</taxon>
        <taxon>Tracheophyta</taxon>
        <taxon>Spermatophyta</taxon>
        <taxon>Magnoliopsida</taxon>
        <taxon>eudicotyledons</taxon>
        <taxon>Gunneridae</taxon>
        <taxon>Pentapetalae</taxon>
        <taxon>asterids</taxon>
        <taxon>Ericales</taxon>
        <taxon>Ericaceae</taxon>
        <taxon>Vaccinioideae</taxon>
        <taxon>Vaccinieae</taxon>
        <taxon>Vaccinium</taxon>
    </lineage>
</organism>
<dbReference type="Proteomes" id="UP000828048">
    <property type="component" value="Chromosome 12"/>
</dbReference>
<protein>
    <submittedName>
        <fullName evidence="1">Uncharacterized protein</fullName>
    </submittedName>
</protein>
<evidence type="ECO:0000313" key="2">
    <source>
        <dbReference type="Proteomes" id="UP000828048"/>
    </source>
</evidence>
<proteinExistence type="predicted"/>
<name>A0ACB7ZFB0_9ERIC</name>
<gene>
    <name evidence="1" type="ORF">Vadar_030777</name>
</gene>
<sequence>MVEIPLTPAADHRSLLPEGAEATVDIPAEKMQFLKAAFDQMKEPFKQFVAETKPDWIVVDVISHWAAGVAREWQVPLVLFYAYSAAVCAFIGPSEYLAGDGRKRVRPSPESMTSPPEWFTIPSSVALRNHVAMLVHPGIYGNNGTDTGDAERCAQILESCHAIAVRSCREFECEYLNLWAGINSVPVIPVGLLPPEPPKEREAVVDGSWTEIFKWLDQQPPSSVVFVGFGSEYKLTKEQVHEISHGLELSNLPFLWAIRKPNWAANDLDIFPLGFTDRTSGRGKVCIGWAPQMEILGHKSIGGSLFHSGWGSVIETLQFGHCPVLLPFIIDQGLHARLLVEKGLGIEVERREDGSFTGNDIAEALRRAMVLQEGEGIRARAREAASVFGDRKLHDQYIAEFAEYLKHGAVQQG</sequence>
<evidence type="ECO:0000313" key="1">
    <source>
        <dbReference type="EMBL" id="KAH7864545.1"/>
    </source>
</evidence>
<reference evidence="1 2" key="1">
    <citation type="journal article" date="2021" name="Hortic Res">
        <title>High-quality reference genome and annotation aids understanding of berry development for evergreen blueberry (Vaccinium darrowii).</title>
        <authorList>
            <person name="Yu J."/>
            <person name="Hulse-Kemp A.M."/>
            <person name="Babiker E."/>
            <person name="Staton M."/>
        </authorList>
    </citation>
    <scope>NUCLEOTIDE SEQUENCE [LARGE SCALE GENOMIC DNA]</scope>
    <source>
        <strain evidence="2">cv. NJ 8807/NJ 8810</strain>
        <tissue evidence="1">Young leaf</tissue>
    </source>
</reference>